<evidence type="ECO:0000313" key="2">
    <source>
        <dbReference type="EMBL" id="ABJ88051.1"/>
    </source>
</evidence>
<protein>
    <recommendedName>
        <fullName evidence="3">Outer membrane lipoprotein-sorting protein</fullName>
    </recommendedName>
</protein>
<organism evidence="2">
    <name type="scientific">Solibacter usitatus (strain Ellin6076)</name>
    <dbReference type="NCBI Taxonomy" id="234267"/>
    <lineage>
        <taxon>Bacteria</taxon>
        <taxon>Pseudomonadati</taxon>
        <taxon>Acidobacteriota</taxon>
        <taxon>Terriglobia</taxon>
        <taxon>Bryobacterales</taxon>
        <taxon>Solibacteraceae</taxon>
        <taxon>Candidatus Solibacter</taxon>
    </lineage>
</organism>
<gene>
    <name evidence="2" type="ordered locus">Acid_7140</name>
</gene>
<dbReference type="EMBL" id="CP000473">
    <property type="protein sequence ID" value="ABJ88051.1"/>
    <property type="molecule type" value="Genomic_DNA"/>
</dbReference>
<keyword evidence="1" id="KW-0732">Signal</keyword>
<reference evidence="2" key="1">
    <citation type="submission" date="2006-10" db="EMBL/GenBank/DDBJ databases">
        <title>Complete sequence of Solibacter usitatus Ellin6076.</title>
        <authorList>
            <consortium name="US DOE Joint Genome Institute"/>
            <person name="Copeland A."/>
            <person name="Lucas S."/>
            <person name="Lapidus A."/>
            <person name="Barry K."/>
            <person name="Detter J.C."/>
            <person name="Glavina del Rio T."/>
            <person name="Hammon N."/>
            <person name="Israni S."/>
            <person name="Dalin E."/>
            <person name="Tice H."/>
            <person name="Pitluck S."/>
            <person name="Thompson L.S."/>
            <person name="Brettin T."/>
            <person name="Bruce D."/>
            <person name="Han C."/>
            <person name="Tapia R."/>
            <person name="Gilna P."/>
            <person name="Schmutz J."/>
            <person name="Larimer F."/>
            <person name="Land M."/>
            <person name="Hauser L."/>
            <person name="Kyrpides N."/>
            <person name="Mikhailova N."/>
            <person name="Janssen P.H."/>
            <person name="Kuske C.R."/>
            <person name="Richardson P."/>
        </authorList>
    </citation>
    <scope>NUCLEOTIDE SEQUENCE</scope>
    <source>
        <strain evidence="2">Ellin6076</strain>
    </source>
</reference>
<dbReference type="KEGG" id="sus:Acid_7140"/>
<sequence precursor="true">MNRVARKPPDVLGIALILTSVLLTASAAWGQAPQGQTMEPPANLAKLVAHRESETEAERNEYTYRQSVTIDELDAKGGARGQYRETRDVIFSPEKDRTEQLIGHPDNGLKYLILTDEDFADIRNIQPLVLTEGRLWNYETKFRGEENMDGVDCWVLQVRPRQILQGQRFFDGMMWVDKKEYNIVRMEGQAVPQIRSTKTENLFPKFTTIRKPLDGKHWFPIYTYADDTLQFRTGPQRIRLRIAYSNYKKFGAESTLIVK</sequence>
<dbReference type="InParanoid" id="Q01QL9"/>
<name>Q01QL9_SOLUE</name>
<feature type="signal peptide" evidence="1">
    <location>
        <begin position="1"/>
        <end position="27"/>
    </location>
</feature>
<accession>Q01QL9</accession>
<evidence type="ECO:0000256" key="1">
    <source>
        <dbReference type="SAM" id="SignalP"/>
    </source>
</evidence>
<proteinExistence type="predicted"/>
<evidence type="ECO:0008006" key="3">
    <source>
        <dbReference type="Google" id="ProtNLM"/>
    </source>
</evidence>
<feature type="chain" id="PRO_5004162482" description="Outer membrane lipoprotein-sorting protein" evidence="1">
    <location>
        <begin position="28"/>
        <end position="259"/>
    </location>
</feature>
<dbReference type="HOGENOM" id="CLU_070295_0_0_0"/>
<dbReference type="AlphaFoldDB" id="Q01QL9"/>
<dbReference type="Gene3D" id="2.50.20.10">
    <property type="entry name" value="Lipoprotein localisation LolA/LolB/LppX"/>
    <property type="match status" value="1"/>
</dbReference>